<dbReference type="EMBL" id="LT882677">
    <property type="protein sequence ID" value="SMY20774.1"/>
    <property type="molecule type" value="Genomic_DNA"/>
</dbReference>
<evidence type="ECO:0000313" key="3">
    <source>
        <dbReference type="Proteomes" id="UP000215453"/>
    </source>
</evidence>
<dbReference type="Proteomes" id="UP000215453">
    <property type="component" value="Chromosome 2"/>
</dbReference>
<dbReference type="InterPro" id="IPR056632">
    <property type="entry name" value="DUF7730"/>
</dbReference>
<dbReference type="Pfam" id="PF24864">
    <property type="entry name" value="DUF7730"/>
    <property type="match status" value="1"/>
</dbReference>
<feature type="domain" description="DUF7730" evidence="1">
    <location>
        <begin position="82"/>
        <end position="291"/>
    </location>
</feature>
<reference evidence="2 3" key="1">
    <citation type="submission" date="2016-10" db="EMBL/GenBank/DDBJ databases">
        <authorList>
            <person name="Varghese N."/>
        </authorList>
    </citation>
    <scope>NUCLEOTIDE SEQUENCE [LARGE SCALE GENOMIC DNA]</scope>
</reference>
<evidence type="ECO:0000259" key="1">
    <source>
        <dbReference type="Pfam" id="PF24864"/>
    </source>
</evidence>
<protein>
    <recommendedName>
        <fullName evidence="1">DUF7730 domain-containing protein</fullName>
    </recommendedName>
</protein>
<dbReference type="AlphaFoldDB" id="A0A1Y6L8G2"/>
<name>A0A1Y6L8G2_ZYMTR</name>
<evidence type="ECO:0000313" key="2">
    <source>
        <dbReference type="EMBL" id="SMY20774.1"/>
    </source>
</evidence>
<accession>A0A1Y6L8G2</accession>
<dbReference type="PANTHER" id="PTHR38790">
    <property type="entry name" value="2EXR DOMAIN-CONTAINING PROTEIN-RELATED"/>
    <property type="match status" value="1"/>
</dbReference>
<organism evidence="2 3">
    <name type="scientific">Zymoseptoria tritici ST99CH_1A5</name>
    <dbReference type="NCBI Taxonomy" id="1276529"/>
    <lineage>
        <taxon>Eukaryota</taxon>
        <taxon>Fungi</taxon>
        <taxon>Dikarya</taxon>
        <taxon>Ascomycota</taxon>
        <taxon>Pezizomycotina</taxon>
        <taxon>Dothideomycetes</taxon>
        <taxon>Dothideomycetidae</taxon>
        <taxon>Mycosphaerellales</taxon>
        <taxon>Mycosphaerellaceae</taxon>
        <taxon>Zymoseptoria</taxon>
    </lineage>
</organism>
<proteinExistence type="predicted"/>
<gene>
    <name evidence="2" type="ORF">ZT1A5_G2209</name>
</gene>
<sequence>MTPTKDCFYQTSALCIALPTIYLIPTPLYSMLRRLLQMCGILPDCAGIAEATSSQRPISPEPPVRELPELRRRLTNLADDSHSQEQSLLITRLPVDVRLIIWEFAMGREFEDDILHLQPVEGILRHCRCFVADRTDLSITHICWRTLWRREDLDSGIRNTREPLDCRKIRSLLLTCRLIYHESVNVMYQSNTFDMRQVESVIRLPKVILPQRLQHVRRIRFTTAFKIPVRLDIPRKTRQLLPDDHAQWPAACQVFATIATLESLEVIVALWSPIPSQRQPADLESLLAVLTPLKLARASNYTVALTEPVPAEVRAQLGVLPYKLTQRVRPGIGFYSRKSDH</sequence>